<keyword evidence="1 2" id="KW-0479">Metal-binding</keyword>
<dbReference type="PANTHER" id="PTHR10127">
    <property type="entry name" value="DISCOIDIN, CUB, EGF, LAMININ , AND ZINC METALLOPROTEASE DOMAIN CONTAINING"/>
    <property type="match status" value="1"/>
</dbReference>
<keyword evidence="1 2" id="KW-0862">Zinc</keyword>
<dbReference type="PRINTS" id="PR00480">
    <property type="entry name" value="ASTACIN"/>
</dbReference>
<dbReference type="EMBL" id="OE000802">
    <property type="protein sequence ID" value="CAD7455092.1"/>
    <property type="molecule type" value="Genomic_DNA"/>
</dbReference>
<gene>
    <name evidence="5" type="ORF">TTEB3V08_LOCUS3173</name>
</gene>
<dbReference type="PROSITE" id="PS51864">
    <property type="entry name" value="ASTACIN"/>
    <property type="match status" value="1"/>
</dbReference>
<feature type="active site" evidence="1">
    <location>
        <position position="113"/>
    </location>
</feature>
<dbReference type="Pfam" id="PF01400">
    <property type="entry name" value="Astacin"/>
    <property type="match status" value="1"/>
</dbReference>
<keyword evidence="1 2" id="KW-0482">Metalloprotease</keyword>
<feature type="binding site" evidence="1">
    <location>
        <position position="112"/>
    </location>
    <ligand>
        <name>Zn(2+)</name>
        <dbReference type="ChEBI" id="CHEBI:29105"/>
        <note>catalytic</note>
    </ligand>
</feature>
<evidence type="ECO:0000313" key="5">
    <source>
        <dbReference type="EMBL" id="CAD7455092.1"/>
    </source>
</evidence>
<dbReference type="GO" id="GO:0004222">
    <property type="term" value="F:metalloendopeptidase activity"/>
    <property type="evidence" value="ECO:0007669"/>
    <property type="project" value="UniProtKB-UniRule"/>
</dbReference>
<evidence type="ECO:0000259" key="4">
    <source>
        <dbReference type="PROSITE" id="PS51864"/>
    </source>
</evidence>
<dbReference type="Gene3D" id="3.40.390.10">
    <property type="entry name" value="Collagenase (Catalytic Domain)"/>
    <property type="match status" value="1"/>
</dbReference>
<dbReference type="GO" id="GO:0006508">
    <property type="term" value="P:proteolysis"/>
    <property type="evidence" value="ECO:0007669"/>
    <property type="project" value="UniProtKB-KW"/>
</dbReference>
<dbReference type="InterPro" id="IPR001506">
    <property type="entry name" value="Peptidase_M12A"/>
</dbReference>
<dbReference type="InterPro" id="IPR024079">
    <property type="entry name" value="MetalloPept_cat_dom_sf"/>
</dbReference>
<comment type="cofactor">
    <cofactor evidence="1 2">
        <name>Zn(2+)</name>
        <dbReference type="ChEBI" id="CHEBI:29105"/>
    </cofactor>
    <text evidence="1 2">Binds 1 zinc ion per subunit.</text>
</comment>
<protein>
    <recommendedName>
        <fullName evidence="2">Metalloendopeptidase</fullName>
        <ecNumber evidence="2">3.4.24.-</ecNumber>
    </recommendedName>
</protein>
<dbReference type="PANTHER" id="PTHR10127:SF850">
    <property type="entry name" value="METALLOENDOPEPTIDASE"/>
    <property type="match status" value="1"/>
</dbReference>
<accession>A0A7R9FKS8</accession>
<sequence length="480" mass="54373">MNSVESRCPKQTEQKSVCALFKQMKQDRSYILIFAVNSCPSSAQCEMLMKAMRYYHDHTCVRFKEWTGEPNRIDIYFNPDDGACWSMVGRSSLAVQKLSLGYRCWYLGIVLHELGHTVGFWHEMTRFDRDKYIRVLWENIQNGSVDQFSVREKARTLNEPFDYKSIMLYDEFAFTKYSQVLWRLTAHHCNIDIVIFRNFVPLYLRACIHIPGEIFTTHKLESVGGGGESNLSSDELCTVFTFLVSYSIYHVWKGLQGDGELSLLKQLFQAYLSHVTDLKYDPEDSIELWQTNTNIENWTYVELSIYTPYSFKGLGRIYLEEVYLKLCGGRLENHLRKTTLGISDDQDSNLNLPVIGSLVYCESSVLDHAATKQLLSIQLVPVVCDADEKAAIKTFQQLERTILCQGHSESHTTRRGGHESPALTPRSPAVVDKGIHYAVPYSAVGSGRGVVIAYAPDDLVGAGLRPPDRGYGCPGTGGLT</sequence>
<dbReference type="EC" id="3.4.24.-" evidence="2"/>
<feature type="binding site" evidence="1">
    <location>
        <position position="122"/>
    </location>
    <ligand>
        <name>Zn(2+)</name>
        <dbReference type="ChEBI" id="CHEBI:29105"/>
        <note>catalytic</note>
    </ligand>
</feature>
<evidence type="ECO:0000256" key="3">
    <source>
        <dbReference type="SAM" id="MobiDB-lite"/>
    </source>
</evidence>
<feature type="binding site" evidence="1">
    <location>
        <position position="116"/>
    </location>
    <ligand>
        <name>Zn(2+)</name>
        <dbReference type="ChEBI" id="CHEBI:29105"/>
        <note>catalytic</note>
    </ligand>
</feature>
<dbReference type="AlphaFoldDB" id="A0A7R9FKS8"/>
<dbReference type="SMART" id="SM00235">
    <property type="entry name" value="ZnMc"/>
    <property type="match status" value="1"/>
</dbReference>
<feature type="domain" description="Peptidase M12A" evidence="4">
    <location>
        <begin position="22"/>
        <end position="208"/>
    </location>
</feature>
<comment type="caution">
    <text evidence="1">Lacks conserved residue(s) required for the propagation of feature annotation.</text>
</comment>
<dbReference type="SUPFAM" id="SSF55486">
    <property type="entry name" value="Metalloproteases ('zincins'), catalytic domain"/>
    <property type="match status" value="1"/>
</dbReference>
<evidence type="ECO:0000256" key="2">
    <source>
        <dbReference type="RuleBase" id="RU361183"/>
    </source>
</evidence>
<organism evidence="5">
    <name type="scientific">Timema tahoe</name>
    <dbReference type="NCBI Taxonomy" id="61484"/>
    <lineage>
        <taxon>Eukaryota</taxon>
        <taxon>Metazoa</taxon>
        <taxon>Ecdysozoa</taxon>
        <taxon>Arthropoda</taxon>
        <taxon>Hexapoda</taxon>
        <taxon>Insecta</taxon>
        <taxon>Pterygota</taxon>
        <taxon>Neoptera</taxon>
        <taxon>Polyneoptera</taxon>
        <taxon>Phasmatodea</taxon>
        <taxon>Timematodea</taxon>
        <taxon>Timematoidea</taxon>
        <taxon>Timematidae</taxon>
        <taxon>Timema</taxon>
    </lineage>
</organism>
<name>A0A7R9FKS8_9NEOP</name>
<keyword evidence="1 2" id="KW-0645">Protease</keyword>
<proteinExistence type="predicted"/>
<feature type="region of interest" description="Disordered" evidence="3">
    <location>
        <begin position="406"/>
        <end position="426"/>
    </location>
</feature>
<feature type="compositionally biased region" description="Basic and acidic residues" evidence="3">
    <location>
        <begin position="408"/>
        <end position="418"/>
    </location>
</feature>
<dbReference type="GO" id="GO:0008270">
    <property type="term" value="F:zinc ion binding"/>
    <property type="evidence" value="ECO:0007669"/>
    <property type="project" value="UniProtKB-UniRule"/>
</dbReference>
<dbReference type="InterPro" id="IPR006026">
    <property type="entry name" value="Peptidase_Metallo"/>
</dbReference>
<keyword evidence="1 2" id="KW-0378">Hydrolase</keyword>
<reference evidence="5" key="1">
    <citation type="submission" date="2020-11" db="EMBL/GenBank/DDBJ databases">
        <authorList>
            <person name="Tran Van P."/>
        </authorList>
    </citation>
    <scope>NUCLEOTIDE SEQUENCE</scope>
</reference>
<evidence type="ECO:0000256" key="1">
    <source>
        <dbReference type="PROSITE-ProRule" id="PRU01211"/>
    </source>
</evidence>